<dbReference type="PROSITE" id="PS50801">
    <property type="entry name" value="STAS"/>
    <property type="match status" value="1"/>
</dbReference>
<keyword evidence="6" id="KW-1185">Reference proteome</keyword>
<dbReference type="PANTHER" id="PTHR33495">
    <property type="entry name" value="ANTI-SIGMA FACTOR ANTAGONIST TM_1081-RELATED-RELATED"/>
    <property type="match status" value="1"/>
</dbReference>
<dbReference type="Gene3D" id="3.30.750.24">
    <property type="entry name" value="STAS domain"/>
    <property type="match status" value="1"/>
</dbReference>
<comment type="similarity">
    <text evidence="1 2">Belongs to the anti-sigma-factor antagonist family.</text>
</comment>
<dbReference type="GO" id="GO:0043856">
    <property type="term" value="F:anti-sigma factor antagonist activity"/>
    <property type="evidence" value="ECO:0007669"/>
    <property type="project" value="InterPro"/>
</dbReference>
<dbReference type="InterPro" id="IPR003658">
    <property type="entry name" value="Anti-sigma_ant"/>
</dbReference>
<dbReference type="SUPFAM" id="SSF52091">
    <property type="entry name" value="SpoIIaa-like"/>
    <property type="match status" value="1"/>
</dbReference>
<evidence type="ECO:0000313" key="6">
    <source>
        <dbReference type="Proteomes" id="UP000619244"/>
    </source>
</evidence>
<protein>
    <recommendedName>
        <fullName evidence="2">Anti-sigma factor antagonist</fullName>
    </recommendedName>
</protein>
<dbReference type="InterPro" id="IPR036513">
    <property type="entry name" value="STAS_dom_sf"/>
</dbReference>
<comment type="caution">
    <text evidence="5">The sequence shown here is derived from an EMBL/GenBank/DDBJ whole genome shotgun (WGS) entry which is preliminary data.</text>
</comment>
<sequence>MSRTVGHPTLRSRTTSANGPHTCIRSATAGHPFQKNHWPKFPPNVAEGRVADTHDTSGPGRLSVIRTVTDGIVVISLRGEIDHHTIGHLQRALAPEDAGADSRVVRIVLDFSGVTFMDSTGVNALISVHRALRGTPGWIRLAGPQPSVRRVIELVGLDTFIDCYPTLHGALAR</sequence>
<evidence type="ECO:0000256" key="3">
    <source>
        <dbReference type="SAM" id="MobiDB-lite"/>
    </source>
</evidence>
<evidence type="ECO:0000256" key="1">
    <source>
        <dbReference type="ARBA" id="ARBA00009013"/>
    </source>
</evidence>
<proteinExistence type="inferred from homology"/>
<accession>A0A918NR42</accession>
<feature type="region of interest" description="Disordered" evidence="3">
    <location>
        <begin position="1"/>
        <end position="22"/>
    </location>
</feature>
<organism evidence="5 6">
    <name type="scientific">Streptomyces minutiscleroticus</name>
    <dbReference type="NCBI Taxonomy" id="68238"/>
    <lineage>
        <taxon>Bacteria</taxon>
        <taxon>Bacillati</taxon>
        <taxon>Actinomycetota</taxon>
        <taxon>Actinomycetes</taxon>
        <taxon>Kitasatosporales</taxon>
        <taxon>Streptomycetaceae</taxon>
        <taxon>Streptomyces</taxon>
    </lineage>
</organism>
<feature type="domain" description="STAS" evidence="4">
    <location>
        <begin position="62"/>
        <end position="173"/>
    </location>
</feature>
<dbReference type="PANTHER" id="PTHR33495:SF2">
    <property type="entry name" value="ANTI-SIGMA FACTOR ANTAGONIST TM_1081-RELATED"/>
    <property type="match status" value="1"/>
</dbReference>
<gene>
    <name evidence="5" type="ORF">GCM10010358_48400</name>
</gene>
<evidence type="ECO:0000313" key="5">
    <source>
        <dbReference type="EMBL" id="GGX88757.1"/>
    </source>
</evidence>
<reference evidence="5" key="1">
    <citation type="journal article" date="2014" name="Int. J. Syst. Evol. Microbiol.">
        <title>Complete genome sequence of Corynebacterium casei LMG S-19264T (=DSM 44701T), isolated from a smear-ripened cheese.</title>
        <authorList>
            <consortium name="US DOE Joint Genome Institute (JGI-PGF)"/>
            <person name="Walter F."/>
            <person name="Albersmeier A."/>
            <person name="Kalinowski J."/>
            <person name="Ruckert C."/>
        </authorList>
    </citation>
    <scope>NUCLEOTIDE SEQUENCE</scope>
    <source>
        <strain evidence="5">JCM 4790</strain>
    </source>
</reference>
<dbReference type="Proteomes" id="UP000619244">
    <property type="component" value="Unassembled WGS sequence"/>
</dbReference>
<name>A0A918NR42_9ACTN</name>
<evidence type="ECO:0000256" key="2">
    <source>
        <dbReference type="RuleBase" id="RU003749"/>
    </source>
</evidence>
<dbReference type="Pfam" id="PF01740">
    <property type="entry name" value="STAS"/>
    <property type="match status" value="1"/>
</dbReference>
<dbReference type="CDD" id="cd07043">
    <property type="entry name" value="STAS_anti-anti-sigma_factors"/>
    <property type="match status" value="1"/>
</dbReference>
<dbReference type="EMBL" id="BMVU01000026">
    <property type="protein sequence ID" value="GGX88757.1"/>
    <property type="molecule type" value="Genomic_DNA"/>
</dbReference>
<reference evidence="5" key="2">
    <citation type="submission" date="2020-09" db="EMBL/GenBank/DDBJ databases">
        <authorList>
            <person name="Sun Q."/>
            <person name="Ohkuma M."/>
        </authorList>
    </citation>
    <scope>NUCLEOTIDE SEQUENCE</scope>
    <source>
        <strain evidence="5">JCM 4790</strain>
    </source>
</reference>
<dbReference type="InterPro" id="IPR002645">
    <property type="entry name" value="STAS_dom"/>
</dbReference>
<dbReference type="NCBIfam" id="TIGR00377">
    <property type="entry name" value="ant_ant_sig"/>
    <property type="match status" value="1"/>
</dbReference>
<dbReference type="AlphaFoldDB" id="A0A918NR42"/>
<evidence type="ECO:0000259" key="4">
    <source>
        <dbReference type="PROSITE" id="PS50801"/>
    </source>
</evidence>